<feature type="compositionally biased region" description="Acidic residues" evidence="2">
    <location>
        <begin position="785"/>
        <end position="795"/>
    </location>
</feature>
<feature type="compositionally biased region" description="Acidic residues" evidence="2">
    <location>
        <begin position="8"/>
        <end position="18"/>
    </location>
</feature>
<dbReference type="Gene3D" id="1.25.10.10">
    <property type="entry name" value="Leucine-rich Repeat Variant"/>
    <property type="match status" value="1"/>
</dbReference>
<dbReference type="EMBL" id="OA564290">
    <property type="protein sequence ID" value="CAD7193673.1"/>
    <property type="molecule type" value="Genomic_DNA"/>
</dbReference>
<dbReference type="SUPFAM" id="SSF48371">
    <property type="entry name" value="ARM repeat"/>
    <property type="match status" value="1"/>
</dbReference>
<dbReference type="InterPro" id="IPR016024">
    <property type="entry name" value="ARM-type_fold"/>
</dbReference>
<dbReference type="GO" id="GO:0005634">
    <property type="term" value="C:nucleus"/>
    <property type="evidence" value="ECO:0007669"/>
    <property type="project" value="TreeGrafter"/>
</dbReference>
<protein>
    <recommendedName>
        <fullName evidence="3">CCAAT-binding factor domain-containing protein</fullName>
    </recommendedName>
</protein>
<comment type="similarity">
    <text evidence="1">Belongs to the CBF/MAK21 family.</text>
</comment>
<dbReference type="InterPro" id="IPR005612">
    <property type="entry name" value="CCAAT-binding_factor"/>
</dbReference>
<evidence type="ECO:0000313" key="4">
    <source>
        <dbReference type="EMBL" id="CAD7193673.1"/>
    </source>
</evidence>
<dbReference type="InterPro" id="IPR040155">
    <property type="entry name" value="CEBPZ/Mak21-like"/>
</dbReference>
<feature type="region of interest" description="Disordered" evidence="2">
    <location>
        <begin position="774"/>
        <end position="795"/>
    </location>
</feature>
<dbReference type="PANTHER" id="PTHR12048:SF0">
    <property type="entry name" value="CCAAT_ENHANCER-BINDING PROTEIN ZETA"/>
    <property type="match status" value="1"/>
</dbReference>
<evidence type="ECO:0000256" key="2">
    <source>
        <dbReference type="SAM" id="MobiDB-lite"/>
    </source>
</evidence>
<accession>A0A7R8VB60</accession>
<feature type="region of interest" description="Disordered" evidence="2">
    <location>
        <begin position="1"/>
        <end position="20"/>
    </location>
</feature>
<organism evidence="4">
    <name type="scientific">Timema douglasi</name>
    <name type="common">Walking stick</name>
    <dbReference type="NCBI Taxonomy" id="61478"/>
    <lineage>
        <taxon>Eukaryota</taxon>
        <taxon>Metazoa</taxon>
        <taxon>Ecdysozoa</taxon>
        <taxon>Arthropoda</taxon>
        <taxon>Hexapoda</taxon>
        <taxon>Insecta</taxon>
        <taxon>Pterygota</taxon>
        <taxon>Neoptera</taxon>
        <taxon>Polyneoptera</taxon>
        <taxon>Phasmatodea</taxon>
        <taxon>Timematodea</taxon>
        <taxon>Timematoidea</taxon>
        <taxon>Timematidae</taxon>
        <taxon>Timema</taxon>
    </lineage>
</organism>
<sequence length="991" mass="112415">MKKHFSQDQEDEFIDDTETSNAVNDKWFEKFQDDPSDFPDFQVTLVEQLKAEARLFMQDEVTKNNSKASKSQANSHWMRTLMSKGTISDKIAAHTLTILDSPLHSLNILQNLVNMVKASKKKDCIAVIDTLTELFLGDLLLPNRKLRVFEACPLSLLDKLSGGNVATRQARLISWYYEDQLKQLYHTFVEALNLVARDTVDNNKEKAVSAMFKLLTGNPEKEAKGTLLSGHLIQEKIVHVNKLTDGDPNLFQIIAGWILKEEVQILLKNLVNKLGDPSQKVVSKVIYCLGKLLQVHPNMKGVVMDEVEKLLFRPNVNTRAQYYGVCFLTQFMFTDDDKTVAKNLIKLYFSFFKSCIKKVGMPIIQRNRLNHLHKAFTMCVMPKNRHKSKTNAERSEHGDVDSRMMSALLIGVNRAYPFTKGDLELISDHIETLYRMAFLQDGMIVLELNKDVSHSESDSSDYNDIDIVCNNDNEHPELFDISDGDLGNNLTGIVIVLLFYSVLYKKLADTQLSSSRHHAMFLSLLFKALKADNQIGRTKAFVKRILQDPADLVEADNADVKMLEDVNTATRVNKTATWFHSHNLSHSEKTKNGQRSKLYTPYQRNPVFAGAEYCTYTELLTLTQHFHPTVALFAYNILQNELIHYSGDPLQDFTLARFLDRFVFKNPKKVFHQEQQVNHSQFSRKKNYYPSGAKALSINSAQYLNKVEGSIPVDELFMYRYLNKKRAEGQKVPGDEREDDRDSVASEEFDEMLEGLMGGKNKVDNMDFADEIGTKLAAPSKSNDEDSDEDEIEDEDDDYRKWRVRAVAETNEIFILHLIARLCESMGGQWAFGKDIKSQEIKNKHTVYLHRQTSLLKFSKMPVLLVRRQVGLEPYLQKTMQKKSGNKKQTHSVFASADEFAEILQDAGAAGKKAGGAGALSTKDNAGPKGASLLQNHCQSSRIAEELTTLFPIPSFTNPQGKPPFSHLVEQDFKDSFGRQGIGAGEMEFEN</sequence>
<feature type="domain" description="CCAAT-binding factor" evidence="3">
    <location>
        <begin position="496"/>
        <end position="634"/>
    </location>
</feature>
<proteinExistence type="inferred from homology"/>
<dbReference type="Pfam" id="PF03914">
    <property type="entry name" value="CBF"/>
    <property type="match status" value="1"/>
</dbReference>
<dbReference type="InterPro" id="IPR011989">
    <property type="entry name" value="ARM-like"/>
</dbReference>
<evidence type="ECO:0000256" key="1">
    <source>
        <dbReference type="ARBA" id="ARBA00007797"/>
    </source>
</evidence>
<dbReference type="AlphaFoldDB" id="A0A7R8VB60"/>
<name>A0A7R8VB60_TIMDO</name>
<gene>
    <name evidence="4" type="ORF">TDIB3V08_LOCUS130</name>
</gene>
<reference evidence="4" key="1">
    <citation type="submission" date="2020-11" db="EMBL/GenBank/DDBJ databases">
        <authorList>
            <person name="Tran Van P."/>
        </authorList>
    </citation>
    <scope>NUCLEOTIDE SEQUENCE</scope>
</reference>
<dbReference type="PANTHER" id="PTHR12048">
    <property type="entry name" value="CCAAT-BINDING FACTOR-RELATED"/>
    <property type="match status" value="1"/>
</dbReference>
<evidence type="ECO:0000259" key="3">
    <source>
        <dbReference type="Pfam" id="PF03914"/>
    </source>
</evidence>